<dbReference type="SUPFAM" id="SSF51556">
    <property type="entry name" value="Metallo-dependent hydrolases"/>
    <property type="match status" value="1"/>
</dbReference>
<keyword evidence="2" id="KW-1185">Reference proteome</keyword>
<protein>
    <submittedName>
        <fullName evidence="1">Membrane dipeptidase</fullName>
        <ecNumber evidence="1">3.4.13.19</ecNumber>
    </submittedName>
</protein>
<name>A0ABV2I3Z1_9HYPH</name>
<comment type="caution">
    <text evidence="1">The sequence shown here is derived from an EMBL/GenBank/DDBJ whole genome shotgun (WGS) entry which is preliminary data.</text>
</comment>
<dbReference type="EMBL" id="JBEPLM010000026">
    <property type="protein sequence ID" value="MET3597575.1"/>
    <property type="molecule type" value="Genomic_DNA"/>
</dbReference>
<evidence type="ECO:0000313" key="1">
    <source>
        <dbReference type="EMBL" id="MET3597575.1"/>
    </source>
</evidence>
<dbReference type="EC" id="3.4.13.19" evidence="1"/>
<dbReference type="PANTHER" id="PTHR10443">
    <property type="entry name" value="MICROSOMAL DIPEPTIDASE"/>
    <property type="match status" value="1"/>
</dbReference>
<dbReference type="PROSITE" id="PS51365">
    <property type="entry name" value="RENAL_DIPEPTIDASE_2"/>
    <property type="match status" value="1"/>
</dbReference>
<keyword evidence="1" id="KW-0224">Dipeptidase</keyword>
<dbReference type="InterPro" id="IPR032466">
    <property type="entry name" value="Metal_Hydrolase"/>
</dbReference>
<dbReference type="RefSeq" id="WP_354417967.1">
    <property type="nucleotide sequence ID" value="NZ_JBEPLM010000026.1"/>
</dbReference>
<evidence type="ECO:0000313" key="2">
    <source>
        <dbReference type="Proteomes" id="UP001549036"/>
    </source>
</evidence>
<proteinExistence type="predicted"/>
<keyword evidence="1" id="KW-0378">Hydrolase</keyword>
<dbReference type="Proteomes" id="UP001549036">
    <property type="component" value="Unassembled WGS sequence"/>
</dbReference>
<sequence>MRGKVAVSSEGENSMDVSRLSVDELFQNSVIWDAHCGIDPQVPLDVSSLERIRKAGFTYVSTNVGYDVLPWHEAFPVIGAYRRWLGENSDGYIPVSNIGDVVAAKRDGKLAVSMDIEGVSALNGTTDLVEVYHRLGVRQMSFVYNKDNAGGGGCHGENTGLTRFGRNVIKEMNRVGMLVDGSHCSPKTAIEIAEVSSKPIIISHANSWVLHGHPRNIRDEQAIACANTGGVIGVTGIRIFLGNMGDNSTDLDRLVRNIDHLCELVGPQHVGIGSDFAEITTALESRFAKATDYWPPEHYPSGGDLGFVDIEVFPQLAAALSARGYSNKDISGILGANFMRVAAMNWE</sequence>
<keyword evidence="1" id="KW-0645">Protease</keyword>
<dbReference type="Pfam" id="PF01244">
    <property type="entry name" value="Peptidase_M19"/>
    <property type="match status" value="1"/>
</dbReference>
<gene>
    <name evidence="1" type="ORF">ABID26_007001</name>
</gene>
<dbReference type="GO" id="GO:0016805">
    <property type="term" value="F:dipeptidase activity"/>
    <property type="evidence" value="ECO:0007669"/>
    <property type="project" value="UniProtKB-KW"/>
</dbReference>
<dbReference type="PANTHER" id="PTHR10443:SF12">
    <property type="entry name" value="DIPEPTIDASE"/>
    <property type="match status" value="1"/>
</dbReference>
<accession>A0ABV2I3Z1</accession>
<organism evidence="1 2">
    <name type="scientific">Mesorhizobium shonense</name>
    <dbReference type="NCBI Taxonomy" id="1209948"/>
    <lineage>
        <taxon>Bacteria</taxon>
        <taxon>Pseudomonadati</taxon>
        <taxon>Pseudomonadota</taxon>
        <taxon>Alphaproteobacteria</taxon>
        <taxon>Hyphomicrobiales</taxon>
        <taxon>Phyllobacteriaceae</taxon>
        <taxon>Mesorhizobium</taxon>
    </lineage>
</organism>
<reference evidence="1 2" key="1">
    <citation type="submission" date="2024-06" db="EMBL/GenBank/DDBJ databases">
        <title>Genomic Encyclopedia of Type Strains, Phase IV (KMG-IV): sequencing the most valuable type-strain genomes for metagenomic binning, comparative biology and taxonomic classification.</title>
        <authorList>
            <person name="Goeker M."/>
        </authorList>
    </citation>
    <scope>NUCLEOTIDE SEQUENCE [LARGE SCALE GENOMIC DNA]</scope>
    <source>
        <strain evidence="1 2">DSM 29846</strain>
    </source>
</reference>
<dbReference type="InterPro" id="IPR008257">
    <property type="entry name" value="Pept_M19"/>
</dbReference>
<dbReference type="Gene3D" id="3.20.20.140">
    <property type="entry name" value="Metal-dependent hydrolases"/>
    <property type="match status" value="1"/>
</dbReference>